<dbReference type="AlphaFoldDB" id="A0A5B0VKY9"/>
<dbReference type="Pfam" id="PF22759">
    <property type="entry name" value="E217_GP41"/>
    <property type="match status" value="1"/>
</dbReference>
<proteinExistence type="predicted"/>
<dbReference type="Proteomes" id="UP000323608">
    <property type="component" value="Unassembled WGS sequence"/>
</dbReference>
<comment type="caution">
    <text evidence="1">The sequence shown here is derived from an EMBL/GenBank/DDBJ whole genome shotgun (WGS) entry which is preliminary data.</text>
</comment>
<reference evidence="1 2" key="1">
    <citation type="submission" date="2019-07" db="EMBL/GenBank/DDBJ databases">
        <title>The Draft Genome Sequence of Rhizobium tropici SARCC-755 Associated with Superior Nodulation on Pigeonpea (Cajanus cajan (L.) Millsp.).</title>
        <authorList>
            <person name="Bopape F.L."/>
            <person name="Hassen A.I."/>
            <person name="Swanevelder Z.H."/>
            <person name="Gwata E.T."/>
        </authorList>
    </citation>
    <scope>NUCLEOTIDE SEQUENCE [LARGE SCALE GENOMIC DNA]</scope>
    <source>
        <strain evidence="1 2">SARCC-755</strain>
    </source>
</reference>
<dbReference type="OrthoDB" id="5690318at2"/>
<dbReference type="EMBL" id="VNIP01000021">
    <property type="protein sequence ID" value="KAA1174649.1"/>
    <property type="molecule type" value="Genomic_DNA"/>
</dbReference>
<name>A0A5B0VKY9_RHITR</name>
<organism evidence="1 2">
    <name type="scientific">Rhizobium tropici</name>
    <dbReference type="NCBI Taxonomy" id="398"/>
    <lineage>
        <taxon>Bacteria</taxon>
        <taxon>Pseudomonadati</taxon>
        <taxon>Pseudomonadota</taxon>
        <taxon>Alphaproteobacteria</taxon>
        <taxon>Hyphomicrobiales</taxon>
        <taxon>Rhizobiaceae</taxon>
        <taxon>Rhizobium/Agrobacterium group</taxon>
        <taxon>Rhizobium</taxon>
    </lineage>
</organism>
<accession>A0A5B0VKY9</accession>
<protein>
    <submittedName>
        <fullName evidence="1">Uncharacterized protein</fullName>
    </submittedName>
</protein>
<gene>
    <name evidence="1" type="ORF">FP026_29630</name>
</gene>
<sequence length="287" mass="30681">MSFTQKKIEVVFKLANGQFEGGGNTATISGARVSCAITNTGGASQGEMIMGIYGLPLSMMNQLSTVGTQYLKMYKNQISVYAGDDETGMSLVWNGQILTASVDAQSMPNVCFRVLSQPSPYDAVKPATPLSIRGSADVAGMMQNLAKQMGYGFENAGVTAKLSNPYYAGTAWKQALAIARHAGIDMIVERGVMAIVPSDKARDGDAVLISRETGMIGYPQFTQTNVALTALYNPAVKFLGNIEVKSDLTPANGKWKVIRLAYQLESMVPHGRWEMAIEAAQLGATVS</sequence>
<evidence type="ECO:0000313" key="1">
    <source>
        <dbReference type="EMBL" id="KAA1174649.1"/>
    </source>
</evidence>
<dbReference type="RefSeq" id="WP_149638119.1">
    <property type="nucleotide sequence ID" value="NZ_VNIP01000021.1"/>
</dbReference>
<dbReference type="InterPro" id="IPR054496">
    <property type="entry name" value="E217_GP41"/>
</dbReference>
<evidence type="ECO:0000313" key="2">
    <source>
        <dbReference type="Proteomes" id="UP000323608"/>
    </source>
</evidence>